<name>A0A448WEY4_9PLAT</name>
<feature type="region of interest" description="Disordered" evidence="1">
    <location>
        <begin position="34"/>
        <end position="61"/>
    </location>
</feature>
<sequence>MRVVDSGTIFTVLFHRSNCTTPLLCSFGPATKINERRTRGPPPSLLSSSHLSRPGLSSVSSAYPQLIPSRHEFGLYNWR</sequence>
<proteinExistence type="predicted"/>
<gene>
    <name evidence="2" type="ORF">PXEA_LOCUS3377</name>
</gene>
<evidence type="ECO:0000313" key="3">
    <source>
        <dbReference type="Proteomes" id="UP000784294"/>
    </source>
</evidence>
<evidence type="ECO:0000256" key="1">
    <source>
        <dbReference type="SAM" id="MobiDB-lite"/>
    </source>
</evidence>
<evidence type="ECO:0000313" key="2">
    <source>
        <dbReference type="EMBL" id="VEL09937.1"/>
    </source>
</evidence>
<keyword evidence="3" id="KW-1185">Reference proteome</keyword>
<feature type="compositionally biased region" description="Low complexity" evidence="1">
    <location>
        <begin position="45"/>
        <end position="61"/>
    </location>
</feature>
<reference evidence="2" key="1">
    <citation type="submission" date="2018-11" db="EMBL/GenBank/DDBJ databases">
        <authorList>
            <consortium name="Pathogen Informatics"/>
        </authorList>
    </citation>
    <scope>NUCLEOTIDE SEQUENCE</scope>
</reference>
<organism evidence="2 3">
    <name type="scientific">Protopolystoma xenopodis</name>
    <dbReference type="NCBI Taxonomy" id="117903"/>
    <lineage>
        <taxon>Eukaryota</taxon>
        <taxon>Metazoa</taxon>
        <taxon>Spiralia</taxon>
        <taxon>Lophotrochozoa</taxon>
        <taxon>Platyhelminthes</taxon>
        <taxon>Monogenea</taxon>
        <taxon>Polyopisthocotylea</taxon>
        <taxon>Polystomatidea</taxon>
        <taxon>Polystomatidae</taxon>
        <taxon>Protopolystoma</taxon>
    </lineage>
</organism>
<dbReference type="EMBL" id="CAAALY010007618">
    <property type="protein sequence ID" value="VEL09937.1"/>
    <property type="molecule type" value="Genomic_DNA"/>
</dbReference>
<dbReference type="Proteomes" id="UP000784294">
    <property type="component" value="Unassembled WGS sequence"/>
</dbReference>
<accession>A0A448WEY4</accession>
<dbReference type="AlphaFoldDB" id="A0A448WEY4"/>
<comment type="caution">
    <text evidence="2">The sequence shown here is derived from an EMBL/GenBank/DDBJ whole genome shotgun (WGS) entry which is preliminary data.</text>
</comment>
<protein>
    <submittedName>
        <fullName evidence="2">Uncharacterized protein</fullName>
    </submittedName>
</protein>